<keyword evidence="7" id="KW-0169">Cobalamin biosynthesis</keyword>
<gene>
    <name evidence="7" type="primary">cbiA</name>
    <name evidence="10" type="ORF">GC250_02145</name>
</gene>
<comment type="pathway">
    <text evidence="7">Cofactor biosynthesis; adenosylcobalamin biosynthesis; cob(II)yrinate a,c-diamide from sirohydrochlorin (anaerobic route): step 10/10.</text>
</comment>
<dbReference type="AlphaFoldDB" id="A0A6A9QJ78"/>
<comment type="miscellaneous">
    <text evidence="7">The a and c carboxylates of cobyrinate are activated for nucleophilic attack via formation of a phosphorylated intermediate by ATP. CbiA catalyzes first the amidation of the c-carboxylate, and then that of the a-carboxylate.</text>
</comment>
<keyword evidence="5 7" id="KW-0460">Magnesium</keyword>
<reference evidence="10 11" key="1">
    <citation type="submission" date="2019-10" db="EMBL/GenBank/DDBJ databases">
        <title>Sequencing and Assembly of Multiple Reported Metal-Biooxidizing Members of the Extremely Thermoacidophilic Archaeal Family Sulfolobaceae.</title>
        <authorList>
            <person name="Counts J.A."/>
            <person name="Kelly R.M."/>
        </authorList>
    </citation>
    <scope>NUCLEOTIDE SEQUENCE [LARGE SCALE GENOMIC DNA]</scope>
    <source>
        <strain evidence="10 11">DSM 6482</strain>
    </source>
</reference>
<dbReference type="EC" id="6.3.5.11" evidence="7"/>
<feature type="domain" description="CobQ/CobB/MinD/ParA nucleotide binding" evidence="8">
    <location>
        <begin position="7"/>
        <end position="183"/>
    </location>
</feature>
<protein>
    <recommendedName>
        <fullName evidence="7">Cobyrinate a,c-diamide synthase</fullName>
        <ecNumber evidence="7">6.3.5.11</ecNumber>
    </recommendedName>
    <alternativeName>
        <fullName evidence="7">Cobyrinic acid a,c-diamide synthetase</fullName>
    </alternativeName>
</protein>
<comment type="catalytic activity">
    <reaction evidence="7">
        <text>cob(II)yrinate + 2 L-glutamine + 2 ATP + 2 H2O = cob(II)yrinate a,c diamide + 2 L-glutamate + 2 ADP + 2 phosphate + 2 H(+)</text>
        <dbReference type="Rhea" id="RHEA:26289"/>
        <dbReference type="ChEBI" id="CHEBI:15377"/>
        <dbReference type="ChEBI" id="CHEBI:15378"/>
        <dbReference type="ChEBI" id="CHEBI:29985"/>
        <dbReference type="ChEBI" id="CHEBI:30616"/>
        <dbReference type="ChEBI" id="CHEBI:43474"/>
        <dbReference type="ChEBI" id="CHEBI:58359"/>
        <dbReference type="ChEBI" id="CHEBI:58537"/>
        <dbReference type="ChEBI" id="CHEBI:58894"/>
        <dbReference type="ChEBI" id="CHEBI:456216"/>
        <dbReference type="EC" id="6.3.5.11"/>
    </reaction>
</comment>
<dbReference type="Gene3D" id="3.40.50.880">
    <property type="match status" value="1"/>
</dbReference>
<keyword evidence="3 7" id="KW-0547">Nucleotide-binding</keyword>
<comment type="caution">
    <text evidence="10">The sequence shown here is derived from an EMBL/GenBank/DDBJ whole genome shotgun (WGS) entry which is preliminary data.</text>
</comment>
<feature type="domain" description="CobB/CobQ-like glutamine amidotransferase" evidence="9">
    <location>
        <begin position="241"/>
        <end position="426"/>
    </location>
</feature>
<keyword evidence="4 7" id="KW-0067">ATP-binding</keyword>
<dbReference type="InterPro" id="IPR002586">
    <property type="entry name" value="CobQ/CobB/MinD/ParA_Nub-bd_dom"/>
</dbReference>
<organism evidence="10 11">
    <name type="scientific">Sulfuracidifex metallicus DSM 6482 = JCM 9184</name>
    <dbReference type="NCBI Taxonomy" id="523847"/>
    <lineage>
        <taxon>Archaea</taxon>
        <taxon>Thermoproteota</taxon>
        <taxon>Thermoprotei</taxon>
        <taxon>Sulfolobales</taxon>
        <taxon>Sulfolobaceae</taxon>
        <taxon>Sulfuracidifex</taxon>
    </lineage>
</organism>
<evidence type="ECO:0000259" key="9">
    <source>
        <dbReference type="Pfam" id="PF07685"/>
    </source>
</evidence>
<dbReference type="PROSITE" id="PS51274">
    <property type="entry name" value="GATASE_COBBQ"/>
    <property type="match status" value="1"/>
</dbReference>
<evidence type="ECO:0000256" key="7">
    <source>
        <dbReference type="HAMAP-Rule" id="MF_00027"/>
    </source>
</evidence>
<accession>A0A6A9QJ78</accession>
<evidence type="ECO:0000256" key="6">
    <source>
        <dbReference type="ARBA" id="ARBA00022962"/>
    </source>
</evidence>
<dbReference type="InterPro" id="IPR004484">
    <property type="entry name" value="CbiA/CobB_synth"/>
</dbReference>
<feature type="active site" description="Nucleophile" evidence="7">
    <location>
        <position position="320"/>
    </location>
</feature>
<evidence type="ECO:0000256" key="3">
    <source>
        <dbReference type="ARBA" id="ARBA00022741"/>
    </source>
</evidence>
<dbReference type="HAMAP" id="MF_00027">
    <property type="entry name" value="CobB_CbiA"/>
    <property type="match status" value="1"/>
</dbReference>
<evidence type="ECO:0000313" key="10">
    <source>
        <dbReference type="EMBL" id="MUN28290.1"/>
    </source>
</evidence>
<dbReference type="InterPro" id="IPR029062">
    <property type="entry name" value="Class_I_gatase-like"/>
</dbReference>
<evidence type="ECO:0000313" key="11">
    <source>
        <dbReference type="Proteomes" id="UP000470772"/>
    </source>
</evidence>
<dbReference type="Proteomes" id="UP000470772">
    <property type="component" value="Unassembled WGS sequence"/>
</dbReference>
<dbReference type="GO" id="GO:0005524">
    <property type="term" value="F:ATP binding"/>
    <property type="evidence" value="ECO:0007669"/>
    <property type="project" value="UniProtKB-UniRule"/>
</dbReference>
<dbReference type="InterPro" id="IPR027417">
    <property type="entry name" value="P-loop_NTPase"/>
</dbReference>
<proteinExistence type="inferred from homology"/>
<comment type="domain">
    <text evidence="7">Comprises of two domains. The C-terminal domain contains the binding site for glutamine and catalyzes the hydrolysis of this substrate to glutamate and ammonia. The N-terminal domain is anticipated to bind ATP and cobyrinate and catalyzes the ultimate synthesis of the diamide product. The ammonia produced via the glutaminase domain is probably translocated to the adjacent domain via a molecular tunnel, where it reacts with an activated intermediate.</text>
</comment>
<dbReference type="PANTHER" id="PTHR43873:SF1">
    <property type="entry name" value="COBYRINATE A,C-DIAMIDE SYNTHASE"/>
    <property type="match status" value="1"/>
</dbReference>
<sequence length="434" mass="48295">MFSRFLISSDRSGSGKTLITSGILRALSRKFKVRPFKAGPDFIDPGYLTKASKTPAINLDLWMMGENGVLKSLSKYSMGYDVAVIEGVMGLYDGVHTSFSSAQLSKVTSTPVILVMNCSNTSSTIGAIVKGLKEYENVDVRGVIFNKVGSDTHYGYCKESIPDGVEVLGRIPFNKELEVNSRHLGLLTVEDNHKVEQIIEKISKVVENNVDLDKLLEITRTSTIDFNYDEIDLETKKKIMAIAFDEGFSFYYKENLDLLKGSYNLVFFSPLENEEVTNADAIYLGGGYPELHLEVLESNSVTKKWLKRSSDRDIPILAECGGLMYLSENLIGERKYSMVGIYDIDIKVKDKLTIGYTTLKATRSVGKIKEGEIMNGHEFHVSSPVRVNEKEFVFTNVIGKGILNGKDGALVKNSLGTYSHFHFLNSGKKKTVVF</sequence>
<dbReference type="CDD" id="cd03130">
    <property type="entry name" value="GATase1_CobB"/>
    <property type="match status" value="1"/>
</dbReference>
<dbReference type="EMBL" id="WGGD01000005">
    <property type="protein sequence ID" value="MUN28290.1"/>
    <property type="molecule type" value="Genomic_DNA"/>
</dbReference>
<evidence type="ECO:0000256" key="4">
    <source>
        <dbReference type="ARBA" id="ARBA00022840"/>
    </source>
</evidence>
<dbReference type="GO" id="GO:0042242">
    <property type="term" value="F:cobyrinic acid a,c-diamide synthase activity"/>
    <property type="evidence" value="ECO:0007669"/>
    <property type="project" value="UniProtKB-UniRule"/>
</dbReference>
<keyword evidence="2 7" id="KW-0436">Ligase</keyword>
<comment type="cofactor">
    <cofactor evidence="1 7">
        <name>Mg(2+)</name>
        <dbReference type="ChEBI" id="CHEBI:18420"/>
    </cofactor>
</comment>
<dbReference type="GO" id="GO:0009236">
    <property type="term" value="P:cobalamin biosynthetic process"/>
    <property type="evidence" value="ECO:0007669"/>
    <property type="project" value="UniProtKB-UniRule"/>
</dbReference>
<evidence type="ECO:0000256" key="5">
    <source>
        <dbReference type="ARBA" id="ARBA00022842"/>
    </source>
</evidence>
<keyword evidence="6 7" id="KW-0315">Glutamine amidotransferase</keyword>
<evidence type="ECO:0000259" key="8">
    <source>
        <dbReference type="Pfam" id="PF01656"/>
    </source>
</evidence>
<keyword evidence="11" id="KW-1185">Reference proteome</keyword>
<evidence type="ECO:0000256" key="2">
    <source>
        <dbReference type="ARBA" id="ARBA00022598"/>
    </source>
</evidence>
<dbReference type="UniPathway" id="UPA00148">
    <property type="reaction ID" value="UER00231"/>
</dbReference>
<dbReference type="SUPFAM" id="SSF52540">
    <property type="entry name" value="P-loop containing nucleoside triphosphate hydrolases"/>
    <property type="match status" value="1"/>
</dbReference>
<dbReference type="CDD" id="cd05388">
    <property type="entry name" value="CobB_N"/>
    <property type="match status" value="1"/>
</dbReference>
<evidence type="ECO:0000256" key="1">
    <source>
        <dbReference type="ARBA" id="ARBA00001946"/>
    </source>
</evidence>
<dbReference type="Gene3D" id="3.40.50.300">
    <property type="entry name" value="P-loop containing nucleotide triphosphate hydrolases"/>
    <property type="match status" value="1"/>
</dbReference>
<name>A0A6A9QJ78_SULME</name>
<comment type="function">
    <text evidence="7">Catalyzes the ATP-dependent amidation of the two carboxylate groups at positions a and c of cobyrinate, using either L-glutamine or ammonia as the nitrogen source.</text>
</comment>
<dbReference type="RefSeq" id="WP_156016182.1">
    <property type="nucleotide sequence ID" value="NZ_WGGD01000005.1"/>
</dbReference>
<dbReference type="NCBIfam" id="TIGR00379">
    <property type="entry name" value="cobB"/>
    <property type="match status" value="1"/>
</dbReference>
<comment type="similarity">
    <text evidence="7">Belongs to the CobB/CbiA family.</text>
</comment>
<dbReference type="InterPro" id="IPR011698">
    <property type="entry name" value="GATase_3"/>
</dbReference>
<dbReference type="SUPFAM" id="SSF52317">
    <property type="entry name" value="Class I glutamine amidotransferase-like"/>
    <property type="match status" value="1"/>
</dbReference>
<feature type="site" description="Increases nucleophilicity of active site Cys" evidence="7">
    <location>
        <position position="420"/>
    </location>
</feature>
<dbReference type="Pfam" id="PF07685">
    <property type="entry name" value="GATase_3"/>
    <property type="match status" value="1"/>
</dbReference>
<dbReference type="NCBIfam" id="NF002204">
    <property type="entry name" value="PRK01077.1"/>
    <property type="match status" value="1"/>
</dbReference>
<dbReference type="PANTHER" id="PTHR43873">
    <property type="entry name" value="COBYRINATE A,C-DIAMIDE SYNTHASE"/>
    <property type="match status" value="1"/>
</dbReference>
<dbReference type="Pfam" id="PF01656">
    <property type="entry name" value="CbiA"/>
    <property type="match status" value="1"/>
</dbReference>